<dbReference type="OrthoDB" id="9809438at2"/>
<evidence type="ECO:0000256" key="8">
    <source>
        <dbReference type="ARBA" id="ARBA00023229"/>
    </source>
</evidence>
<accession>A0A2K9MKR8</accession>
<dbReference type="AlphaFoldDB" id="A0A2K9MKR8"/>
<dbReference type="InterPro" id="IPR013750">
    <property type="entry name" value="GHMP_kinase_C_dom"/>
</dbReference>
<keyword evidence="6 10" id="KW-0418">Kinase</keyword>
<evidence type="ECO:0000256" key="3">
    <source>
        <dbReference type="ARBA" id="ARBA00017473"/>
    </source>
</evidence>
<dbReference type="HAMAP" id="MF_00061">
    <property type="entry name" value="IspE"/>
    <property type="match status" value="1"/>
</dbReference>
<name>A0A2K9MKR8_9RHOB</name>
<comment type="pathway">
    <text evidence="10">Isoprenoid biosynthesis; isopentenyl diphosphate biosynthesis via DXP pathway; isopentenyl diphosphate from 1-deoxy-D-xylulose 5-phosphate: step 3/6.</text>
</comment>
<evidence type="ECO:0000256" key="7">
    <source>
        <dbReference type="ARBA" id="ARBA00022840"/>
    </source>
</evidence>
<evidence type="ECO:0000259" key="12">
    <source>
        <dbReference type="Pfam" id="PF08544"/>
    </source>
</evidence>
<evidence type="ECO:0000256" key="1">
    <source>
        <dbReference type="ARBA" id="ARBA00009684"/>
    </source>
</evidence>
<dbReference type="PANTHER" id="PTHR43527:SF2">
    <property type="entry name" value="4-DIPHOSPHOCYTIDYL-2-C-METHYL-D-ERYTHRITOL KINASE, CHLOROPLASTIC"/>
    <property type="match status" value="1"/>
</dbReference>
<dbReference type="EMBL" id="CP025583">
    <property type="protein sequence ID" value="AUM75666.1"/>
    <property type="molecule type" value="Genomic_DNA"/>
</dbReference>
<dbReference type="GO" id="GO:0016114">
    <property type="term" value="P:terpenoid biosynthetic process"/>
    <property type="evidence" value="ECO:0007669"/>
    <property type="project" value="InterPro"/>
</dbReference>
<dbReference type="Pfam" id="PF08544">
    <property type="entry name" value="GHMP_kinases_C"/>
    <property type="match status" value="1"/>
</dbReference>
<feature type="active site" evidence="10">
    <location>
        <position position="10"/>
    </location>
</feature>
<comment type="similarity">
    <text evidence="1 10">Belongs to the GHMP kinase family. IspE subfamily.</text>
</comment>
<comment type="catalytic activity">
    <reaction evidence="10">
        <text>4-CDP-2-C-methyl-D-erythritol + ATP = 4-CDP-2-C-methyl-D-erythritol 2-phosphate + ADP + H(+)</text>
        <dbReference type="Rhea" id="RHEA:18437"/>
        <dbReference type="ChEBI" id="CHEBI:15378"/>
        <dbReference type="ChEBI" id="CHEBI:30616"/>
        <dbReference type="ChEBI" id="CHEBI:57823"/>
        <dbReference type="ChEBI" id="CHEBI:57919"/>
        <dbReference type="ChEBI" id="CHEBI:456216"/>
        <dbReference type="EC" id="2.7.1.148"/>
    </reaction>
</comment>
<evidence type="ECO:0000256" key="4">
    <source>
        <dbReference type="ARBA" id="ARBA00022679"/>
    </source>
</evidence>
<dbReference type="RefSeq" id="WP_101501004.1">
    <property type="nucleotide sequence ID" value="NZ_CP025583.1"/>
</dbReference>
<organism evidence="13 14">
    <name type="scientific">Paracoccus jeotgali</name>
    <dbReference type="NCBI Taxonomy" id="2065379"/>
    <lineage>
        <taxon>Bacteria</taxon>
        <taxon>Pseudomonadati</taxon>
        <taxon>Pseudomonadota</taxon>
        <taxon>Alphaproteobacteria</taxon>
        <taxon>Rhodobacterales</taxon>
        <taxon>Paracoccaceae</taxon>
        <taxon>Paracoccus</taxon>
    </lineage>
</organism>
<feature type="domain" description="GHMP kinase N-terminal" evidence="11">
    <location>
        <begin position="69"/>
        <end position="114"/>
    </location>
</feature>
<dbReference type="InterPro" id="IPR006204">
    <property type="entry name" value="GHMP_kinase_N_dom"/>
</dbReference>
<reference evidence="14" key="1">
    <citation type="submission" date="2017-12" db="EMBL/GenBank/DDBJ databases">
        <title>Genomic analysis of Paracoccus sp. CBA4604.</title>
        <authorList>
            <person name="Roh S.W."/>
            <person name="Kim J.Y."/>
            <person name="Kim J.S."/>
        </authorList>
    </citation>
    <scope>NUCLEOTIDE SEQUENCE [LARGE SCALE GENOMIC DNA]</scope>
    <source>
        <strain evidence="14">CBA4604</strain>
    </source>
</reference>
<evidence type="ECO:0000256" key="2">
    <source>
        <dbReference type="ARBA" id="ARBA00012052"/>
    </source>
</evidence>
<dbReference type="Pfam" id="PF00288">
    <property type="entry name" value="GHMP_kinases_N"/>
    <property type="match status" value="1"/>
</dbReference>
<gene>
    <name evidence="10" type="primary">ispE</name>
    <name evidence="13" type="ORF">CYR75_11065</name>
</gene>
<dbReference type="EC" id="2.7.1.148" evidence="2 10"/>
<dbReference type="InterPro" id="IPR020568">
    <property type="entry name" value="Ribosomal_Su5_D2-typ_SF"/>
</dbReference>
<comment type="function">
    <text evidence="10">Catalyzes the phosphorylation of the position 2 hydroxy group of 4-diphosphocytidyl-2C-methyl-D-erythritol.</text>
</comment>
<dbReference type="UniPathway" id="UPA00056">
    <property type="reaction ID" value="UER00094"/>
</dbReference>
<keyword evidence="4 10" id="KW-0808">Transferase</keyword>
<evidence type="ECO:0000313" key="13">
    <source>
        <dbReference type="EMBL" id="AUM75666.1"/>
    </source>
</evidence>
<dbReference type="Gene3D" id="3.30.70.890">
    <property type="entry name" value="GHMP kinase, C-terminal domain"/>
    <property type="match status" value="1"/>
</dbReference>
<dbReference type="InterPro" id="IPR004424">
    <property type="entry name" value="IspE"/>
</dbReference>
<evidence type="ECO:0000256" key="9">
    <source>
        <dbReference type="ARBA" id="ARBA00032554"/>
    </source>
</evidence>
<feature type="binding site" evidence="10">
    <location>
        <begin position="87"/>
        <end position="97"/>
    </location>
    <ligand>
        <name>ATP</name>
        <dbReference type="ChEBI" id="CHEBI:30616"/>
    </ligand>
</feature>
<dbReference type="GO" id="GO:0050515">
    <property type="term" value="F:4-(cytidine 5'-diphospho)-2-C-methyl-D-erythritol kinase activity"/>
    <property type="evidence" value="ECO:0007669"/>
    <property type="project" value="UniProtKB-UniRule"/>
</dbReference>
<evidence type="ECO:0000256" key="5">
    <source>
        <dbReference type="ARBA" id="ARBA00022741"/>
    </source>
</evidence>
<evidence type="ECO:0000256" key="6">
    <source>
        <dbReference type="ARBA" id="ARBA00022777"/>
    </source>
</evidence>
<evidence type="ECO:0000256" key="10">
    <source>
        <dbReference type="HAMAP-Rule" id="MF_00061"/>
    </source>
</evidence>
<keyword evidence="5 10" id="KW-0547">Nucleotide-binding</keyword>
<dbReference type="SUPFAM" id="SSF54211">
    <property type="entry name" value="Ribosomal protein S5 domain 2-like"/>
    <property type="match status" value="1"/>
</dbReference>
<keyword evidence="8 10" id="KW-0414">Isoprene biosynthesis</keyword>
<feature type="active site" evidence="10">
    <location>
        <position position="123"/>
    </location>
</feature>
<dbReference type="KEGG" id="paru:CYR75_11065"/>
<evidence type="ECO:0000313" key="14">
    <source>
        <dbReference type="Proteomes" id="UP000234882"/>
    </source>
</evidence>
<evidence type="ECO:0000259" key="11">
    <source>
        <dbReference type="Pfam" id="PF00288"/>
    </source>
</evidence>
<dbReference type="PIRSF" id="PIRSF010376">
    <property type="entry name" value="IspE"/>
    <property type="match status" value="1"/>
</dbReference>
<dbReference type="Proteomes" id="UP000234882">
    <property type="component" value="Chromosome"/>
</dbReference>
<keyword evidence="14" id="KW-1185">Reference proteome</keyword>
<dbReference type="NCBIfam" id="NF011202">
    <property type="entry name" value="PRK14608.1"/>
    <property type="match status" value="1"/>
</dbReference>
<feature type="domain" description="GHMP kinase C-terminal" evidence="12">
    <location>
        <begin position="188"/>
        <end position="249"/>
    </location>
</feature>
<proteinExistence type="inferred from homology"/>
<dbReference type="SUPFAM" id="SSF55060">
    <property type="entry name" value="GHMP Kinase, C-terminal domain"/>
    <property type="match status" value="1"/>
</dbReference>
<dbReference type="GO" id="GO:0005524">
    <property type="term" value="F:ATP binding"/>
    <property type="evidence" value="ECO:0007669"/>
    <property type="project" value="UniProtKB-UniRule"/>
</dbReference>
<dbReference type="PANTHER" id="PTHR43527">
    <property type="entry name" value="4-DIPHOSPHOCYTIDYL-2-C-METHYL-D-ERYTHRITOL KINASE, CHLOROPLASTIC"/>
    <property type="match status" value="1"/>
</dbReference>
<dbReference type="Gene3D" id="3.30.230.10">
    <property type="match status" value="1"/>
</dbReference>
<protein>
    <recommendedName>
        <fullName evidence="3 10">4-diphosphocytidyl-2-C-methyl-D-erythritol kinase</fullName>
        <shortName evidence="10">CMK</shortName>
        <ecNumber evidence="2 10">2.7.1.148</ecNumber>
    </recommendedName>
    <alternativeName>
        <fullName evidence="9 10">4-(cytidine-5'-diphospho)-2-C-methyl-D-erythritol kinase</fullName>
    </alternativeName>
</protein>
<dbReference type="InterPro" id="IPR036554">
    <property type="entry name" value="GHMP_kinase_C_sf"/>
</dbReference>
<keyword evidence="7 10" id="KW-0067">ATP-binding</keyword>
<dbReference type="InterPro" id="IPR014721">
    <property type="entry name" value="Ribsml_uS5_D2-typ_fold_subgr"/>
</dbReference>
<dbReference type="GO" id="GO:0019288">
    <property type="term" value="P:isopentenyl diphosphate biosynthetic process, methylerythritol 4-phosphate pathway"/>
    <property type="evidence" value="ECO:0007669"/>
    <property type="project" value="UniProtKB-UniRule"/>
</dbReference>
<sequence>MSVTEFAPAKLNLALHVTGQRPDGYHLLDSLVAFAEVGDRVTLTQAPLSLQITGQFAAGLSPNDNLCLDAARLVGAEVAITLEKNLPVASGIGGGSADAAAVLRGLARMGHPLPPAPERLGADVPVCLHPRPLRMQGVGEILIPLPPLPELHLVLVNPGIAVPTPQVFAALPTKTNPPLPPFPDRPDLARLVDHLHRCRNDLQAPAVALFPPIRDCLDALDAEGALLARMSGSGATCFGIFADVGAAGLAAYRIGTVHDGWWITATKLASAPGAG</sequence>